<dbReference type="Proteomes" id="UP000236333">
    <property type="component" value="Unassembled WGS sequence"/>
</dbReference>
<reference evidence="1 2" key="1">
    <citation type="journal article" date="2017" name="Mol. Biol. Evol.">
        <title>The 4-celled Tetrabaena socialis nuclear genome reveals the essential components for genetic control of cell number at the origin of multicellularity in the volvocine lineage.</title>
        <authorList>
            <person name="Featherston J."/>
            <person name="Arakaki Y."/>
            <person name="Hanschen E.R."/>
            <person name="Ferris P.J."/>
            <person name="Michod R.E."/>
            <person name="Olson B.J.S.C."/>
            <person name="Nozaki H."/>
            <person name="Durand P.M."/>
        </authorList>
    </citation>
    <scope>NUCLEOTIDE SEQUENCE [LARGE SCALE GENOMIC DNA]</scope>
    <source>
        <strain evidence="1 2">NIES-571</strain>
    </source>
</reference>
<protein>
    <recommendedName>
        <fullName evidence="3">Ankyrin repeat domain-containing protein</fullName>
    </recommendedName>
</protein>
<keyword evidence="2" id="KW-1185">Reference proteome</keyword>
<dbReference type="PANTHER" id="PTHR46586">
    <property type="entry name" value="ANKYRIN REPEAT-CONTAINING PROTEIN"/>
    <property type="match status" value="1"/>
</dbReference>
<gene>
    <name evidence="1" type="ORF">TSOC_010402</name>
</gene>
<name>A0A2J7ZTD4_9CHLO</name>
<evidence type="ECO:0000313" key="1">
    <source>
        <dbReference type="EMBL" id="PNH03533.1"/>
    </source>
</evidence>
<comment type="caution">
    <text evidence="1">The sequence shown here is derived from an EMBL/GenBank/DDBJ whole genome shotgun (WGS) entry which is preliminary data.</text>
</comment>
<dbReference type="PANTHER" id="PTHR46586:SF3">
    <property type="entry name" value="ANKYRIN REPEAT-CONTAINING PROTEIN"/>
    <property type="match status" value="1"/>
</dbReference>
<evidence type="ECO:0000313" key="2">
    <source>
        <dbReference type="Proteomes" id="UP000236333"/>
    </source>
</evidence>
<dbReference type="OrthoDB" id="549039at2759"/>
<evidence type="ECO:0008006" key="3">
    <source>
        <dbReference type="Google" id="ProtNLM"/>
    </source>
</evidence>
<organism evidence="1 2">
    <name type="scientific">Tetrabaena socialis</name>
    <dbReference type="NCBI Taxonomy" id="47790"/>
    <lineage>
        <taxon>Eukaryota</taxon>
        <taxon>Viridiplantae</taxon>
        <taxon>Chlorophyta</taxon>
        <taxon>core chlorophytes</taxon>
        <taxon>Chlorophyceae</taxon>
        <taxon>CS clade</taxon>
        <taxon>Chlamydomonadales</taxon>
        <taxon>Tetrabaenaceae</taxon>
        <taxon>Tetrabaena</taxon>
    </lineage>
</organism>
<proteinExistence type="predicted"/>
<dbReference type="InterPro" id="IPR052050">
    <property type="entry name" value="SecEffector_AnkRepeat"/>
</dbReference>
<dbReference type="AlphaFoldDB" id="A0A2J7ZTD4"/>
<dbReference type="EMBL" id="PGGS01000491">
    <property type="protein sequence ID" value="PNH03533.1"/>
    <property type="molecule type" value="Genomic_DNA"/>
</dbReference>
<sequence length="137" mass="14383">MDARAFVEAADAGCMEVVEWLAARRCPMRGYIDQGDPYARAGGNGDLAMLACLLRLGCPWSPDGLTFEAALQAGCGLPVLRWLLGSGCSVAWAPAAEKAQRLGLGVLSDEVLAWVSERQHLDAVVNGGPIAALTVVD</sequence>
<accession>A0A2J7ZTD4</accession>